<evidence type="ECO:0000256" key="1">
    <source>
        <dbReference type="ARBA" id="ARBA00001936"/>
    </source>
</evidence>
<evidence type="ECO:0000256" key="6">
    <source>
        <dbReference type="ARBA" id="ARBA00022741"/>
    </source>
</evidence>
<dbReference type="PANTHER" id="PTHR24349">
    <property type="entry name" value="SERINE/THREONINE-PROTEIN KINASE"/>
    <property type="match status" value="1"/>
</dbReference>
<dbReference type="FunFam" id="1.10.510.10:FF:000571">
    <property type="entry name" value="Maternal embryonic leucine zipper kinase"/>
    <property type="match status" value="1"/>
</dbReference>
<gene>
    <name evidence="14" type="ORF">HU200_037800</name>
</gene>
<organism evidence="14 15">
    <name type="scientific">Digitaria exilis</name>
    <dbReference type="NCBI Taxonomy" id="1010633"/>
    <lineage>
        <taxon>Eukaryota</taxon>
        <taxon>Viridiplantae</taxon>
        <taxon>Streptophyta</taxon>
        <taxon>Embryophyta</taxon>
        <taxon>Tracheophyta</taxon>
        <taxon>Spermatophyta</taxon>
        <taxon>Magnoliopsida</taxon>
        <taxon>Liliopsida</taxon>
        <taxon>Poales</taxon>
        <taxon>Poaceae</taxon>
        <taxon>PACMAD clade</taxon>
        <taxon>Panicoideae</taxon>
        <taxon>Panicodae</taxon>
        <taxon>Paniceae</taxon>
        <taxon>Anthephorinae</taxon>
        <taxon>Digitaria</taxon>
    </lineage>
</organism>
<dbReference type="AlphaFoldDB" id="A0A835BDH0"/>
<evidence type="ECO:0000256" key="4">
    <source>
        <dbReference type="ARBA" id="ARBA00022679"/>
    </source>
</evidence>
<comment type="cofactor">
    <cofactor evidence="1">
        <name>Mn(2+)</name>
        <dbReference type="ChEBI" id="CHEBI:29035"/>
    </cofactor>
</comment>
<evidence type="ECO:0000259" key="13">
    <source>
        <dbReference type="PROSITE" id="PS50011"/>
    </source>
</evidence>
<dbReference type="SMART" id="SM00220">
    <property type="entry name" value="S_TKc"/>
    <property type="match status" value="1"/>
</dbReference>
<dbReference type="PROSITE" id="PS00108">
    <property type="entry name" value="PROTEIN_KINASE_ST"/>
    <property type="match status" value="1"/>
</dbReference>
<dbReference type="SUPFAM" id="SSF56112">
    <property type="entry name" value="Protein kinase-like (PK-like)"/>
    <property type="match status" value="1"/>
</dbReference>
<keyword evidence="5" id="KW-0677">Repeat</keyword>
<keyword evidence="15" id="KW-1185">Reference proteome</keyword>
<evidence type="ECO:0000256" key="11">
    <source>
        <dbReference type="RuleBase" id="RU000304"/>
    </source>
</evidence>
<dbReference type="GO" id="GO:0005524">
    <property type="term" value="F:ATP binding"/>
    <property type="evidence" value="ECO:0007669"/>
    <property type="project" value="UniProtKB-UniRule"/>
</dbReference>
<name>A0A835BDH0_9POAL</name>
<evidence type="ECO:0000256" key="8">
    <source>
        <dbReference type="ARBA" id="ARBA00022840"/>
    </source>
</evidence>
<evidence type="ECO:0000313" key="14">
    <source>
        <dbReference type="EMBL" id="KAF8694715.1"/>
    </source>
</evidence>
<dbReference type="CDD" id="cd05117">
    <property type="entry name" value="STKc_CAMK"/>
    <property type="match status" value="1"/>
</dbReference>
<proteinExistence type="inferred from homology"/>
<evidence type="ECO:0000256" key="7">
    <source>
        <dbReference type="ARBA" id="ARBA00022777"/>
    </source>
</evidence>
<evidence type="ECO:0000256" key="3">
    <source>
        <dbReference type="ARBA" id="ARBA00022527"/>
    </source>
</evidence>
<dbReference type="FunFam" id="3.30.200.20:FF:000042">
    <property type="entry name" value="Aurora kinase A"/>
    <property type="match status" value="1"/>
</dbReference>
<dbReference type="OrthoDB" id="1738954at2759"/>
<feature type="compositionally biased region" description="Basic residues" evidence="12">
    <location>
        <begin position="1"/>
        <end position="11"/>
    </location>
</feature>
<evidence type="ECO:0000256" key="2">
    <source>
        <dbReference type="ARBA" id="ARBA00006234"/>
    </source>
</evidence>
<dbReference type="PROSITE" id="PS50011">
    <property type="entry name" value="PROTEIN_KINASE_DOM"/>
    <property type="match status" value="1"/>
</dbReference>
<keyword evidence="3 11" id="KW-0723">Serine/threonine-protein kinase</keyword>
<dbReference type="Gene3D" id="1.10.510.10">
    <property type="entry name" value="Transferase(Phosphotransferase) domain 1"/>
    <property type="match status" value="1"/>
</dbReference>
<dbReference type="EMBL" id="JACEFO010001901">
    <property type="protein sequence ID" value="KAF8694715.1"/>
    <property type="molecule type" value="Genomic_DNA"/>
</dbReference>
<dbReference type="InterPro" id="IPR000719">
    <property type="entry name" value="Prot_kinase_dom"/>
</dbReference>
<dbReference type="Pfam" id="PF00069">
    <property type="entry name" value="Pkinase"/>
    <property type="match status" value="1"/>
</dbReference>
<dbReference type="PROSITE" id="PS00107">
    <property type="entry name" value="PROTEIN_KINASE_ATP"/>
    <property type="match status" value="1"/>
</dbReference>
<dbReference type="InterPro" id="IPR011009">
    <property type="entry name" value="Kinase-like_dom_sf"/>
</dbReference>
<reference evidence="14" key="1">
    <citation type="submission" date="2020-07" db="EMBL/GenBank/DDBJ databases">
        <title>Genome sequence and genetic diversity analysis of an under-domesticated orphan crop, white fonio (Digitaria exilis).</title>
        <authorList>
            <person name="Bennetzen J.L."/>
            <person name="Chen S."/>
            <person name="Ma X."/>
            <person name="Wang X."/>
            <person name="Yssel A.E.J."/>
            <person name="Chaluvadi S.R."/>
            <person name="Johnson M."/>
            <person name="Gangashetty P."/>
            <person name="Hamidou F."/>
            <person name="Sanogo M.D."/>
            <person name="Zwaenepoel A."/>
            <person name="Wallace J."/>
            <person name="Van De Peer Y."/>
            <person name="Van Deynze A."/>
        </authorList>
    </citation>
    <scope>NUCLEOTIDE SEQUENCE</scope>
    <source>
        <tissue evidence="14">Leaves</tissue>
    </source>
</reference>
<evidence type="ECO:0000256" key="12">
    <source>
        <dbReference type="SAM" id="MobiDB-lite"/>
    </source>
</evidence>
<keyword evidence="4" id="KW-0808">Transferase</keyword>
<keyword evidence="6 10" id="KW-0547">Nucleotide-binding</keyword>
<dbReference type="InterPro" id="IPR050205">
    <property type="entry name" value="CDPK_Ser/Thr_kinases"/>
</dbReference>
<dbReference type="InterPro" id="IPR017441">
    <property type="entry name" value="Protein_kinase_ATP_BS"/>
</dbReference>
<evidence type="ECO:0000256" key="9">
    <source>
        <dbReference type="ARBA" id="ARBA00058225"/>
    </source>
</evidence>
<dbReference type="Proteomes" id="UP000636709">
    <property type="component" value="Unassembled WGS sequence"/>
</dbReference>
<feature type="domain" description="Protein kinase" evidence="13">
    <location>
        <begin position="111"/>
        <end position="387"/>
    </location>
</feature>
<accession>A0A835BDH0</accession>
<keyword evidence="8 10" id="KW-0067">ATP-binding</keyword>
<protein>
    <recommendedName>
        <fullName evidence="13">Protein kinase domain-containing protein</fullName>
    </recommendedName>
</protein>
<comment type="function">
    <text evidence="9">CIPK serine-threonine protein kinases interact with CBL proteins. Binding of a CBL protein to the regulatory NAF domain of CIPK protein lead to the activation of the kinase in a calcium-dependent manner.</text>
</comment>
<dbReference type="GO" id="GO:0004674">
    <property type="term" value="F:protein serine/threonine kinase activity"/>
    <property type="evidence" value="ECO:0007669"/>
    <property type="project" value="UniProtKB-KW"/>
</dbReference>
<feature type="region of interest" description="Disordered" evidence="12">
    <location>
        <begin position="1"/>
        <end position="90"/>
    </location>
</feature>
<dbReference type="InterPro" id="IPR008271">
    <property type="entry name" value="Ser/Thr_kinase_AS"/>
</dbReference>
<evidence type="ECO:0000313" key="15">
    <source>
        <dbReference type="Proteomes" id="UP000636709"/>
    </source>
</evidence>
<sequence length="484" mass="52175">MDSLPRKRKGARGACSLAAGSLHEAPPAAARKRTCREPKPRPEKKNKKPCSAAAADGASSASARGGGVVMTAPPASGRAAPDSPGRGLKRKLGCIDSATRMGRKKRLESEYELGEEIGQGKFGSVRICRAKAGGEEFACKALPKNGEETVHREVEIMQHLSGHPGVVTLKAVFEDADKFYLVMELCAGGRLLDEIAREGNFSEQRAAIVIKDLMAVLKYCHEMGVVHRDIKPENILLTKAGKMKLADFGLAARVTNGQKLSGVAGSPAYVAPEVLSGNYSENVDIWGAGVLLHVLLLGSLPFQGGSLDAVFESIKTVELDFSGSHWASISGLGKDLIGRMLNRDVSSRITADEVLSKFKLQRVSDLALLSVFRMSYLLIPISGHPWVLFYTECPLKVVTANLCLTNKIVAPRIAWDKLRPECESLSDSSQRSEDQDECGIVDALIAAITHVRISEPKRSRLCSPAIIIQQECSSNLKSNLCTAF</sequence>
<comment type="caution">
    <text evidence="14">The sequence shown here is derived from an EMBL/GenBank/DDBJ whole genome shotgun (WGS) entry which is preliminary data.</text>
</comment>
<feature type="binding site" evidence="10">
    <location>
        <position position="140"/>
    </location>
    <ligand>
        <name>ATP</name>
        <dbReference type="ChEBI" id="CHEBI:30616"/>
    </ligand>
</feature>
<evidence type="ECO:0000256" key="10">
    <source>
        <dbReference type="PROSITE-ProRule" id="PRU10141"/>
    </source>
</evidence>
<keyword evidence="7" id="KW-0418">Kinase</keyword>
<feature type="compositionally biased region" description="Low complexity" evidence="12">
    <location>
        <begin position="49"/>
        <end position="63"/>
    </location>
</feature>
<evidence type="ECO:0000256" key="5">
    <source>
        <dbReference type="ARBA" id="ARBA00022737"/>
    </source>
</evidence>
<comment type="similarity">
    <text evidence="2">Belongs to the protein kinase superfamily. CAMK Ser/Thr protein kinase family. SNF1 subfamily.</text>
</comment>